<dbReference type="EMBL" id="JAACJL010000045">
    <property type="protein sequence ID" value="KAF4614112.1"/>
    <property type="molecule type" value="Genomic_DNA"/>
</dbReference>
<accession>A0A8H4VLM7</accession>
<feature type="compositionally biased region" description="Low complexity" evidence="1">
    <location>
        <begin position="480"/>
        <end position="506"/>
    </location>
</feature>
<feature type="region of interest" description="Disordered" evidence="1">
    <location>
        <begin position="199"/>
        <end position="221"/>
    </location>
</feature>
<dbReference type="AlphaFoldDB" id="A0A8H4VLM7"/>
<comment type="caution">
    <text evidence="3">The sequence shown here is derived from an EMBL/GenBank/DDBJ whole genome shotgun (WGS) entry which is preliminary data.</text>
</comment>
<feature type="region of interest" description="Disordered" evidence="1">
    <location>
        <begin position="418"/>
        <end position="506"/>
    </location>
</feature>
<gene>
    <name evidence="3" type="ORF">D9613_008203</name>
</gene>
<protein>
    <submittedName>
        <fullName evidence="3">Uncharacterized protein</fullName>
    </submittedName>
</protein>
<evidence type="ECO:0000313" key="4">
    <source>
        <dbReference type="Proteomes" id="UP000521872"/>
    </source>
</evidence>
<sequence>MSLTAPRHHMPPRGAEDAPIFDKSHPRSLLQYLTELRYLFEQYNITDDQQKKSHAVRYLDYDTWELWQCLPEFSDPSASFYEFILALYDLYPDCLDAERYSFVELEDFVRKTFSAGIHSLSDLGNYHRQFLTISSALIKSHRLSDLEEKRLYILGFDSSLRSQILDRLYLQHLDQHPDVPFDVQDVYQAAQFVLRSHLSSTESPPVPAPNSTSALPPAVSSTINSVNASPSAFLQSIPTSPPGLSISEPTRRINKAHSASLTSSFALPIVNVVQPSISSPAVAPESPKVVAHPTSVSNSSAPSPASSLVHKRPSSVDMIELHRQERLRQLEDQVHSLRRAQESVFNQQRIAFVQQLRYKSQDGDLVHLGSPSPSSHHSPSLSTISSDFVQDLSVQTVLDRSPSSPSIATAHSISDLKIGTRNSSETSASPPIDSPSLSVVPKPDSPPHTSPHSPSSSQPSPIVSTRSPHPEPSTLHQELSHSSPSLPDSLSVISDTSPSLPSISTSPTAQDVVLLPSEAPFHQDLRRTALPLRFHRFFSFLFLFYIISFILSSIFFLFHRFPRSCGPLRTHSLFSLGSPRFPVRKAR</sequence>
<feature type="region of interest" description="Disordered" evidence="1">
    <location>
        <begin position="281"/>
        <end position="311"/>
    </location>
</feature>
<keyword evidence="4" id="KW-1185">Reference proteome</keyword>
<evidence type="ECO:0000256" key="2">
    <source>
        <dbReference type="SAM" id="Phobius"/>
    </source>
</evidence>
<keyword evidence="2" id="KW-0812">Transmembrane</keyword>
<feature type="region of interest" description="Disordered" evidence="1">
    <location>
        <begin position="364"/>
        <end position="383"/>
    </location>
</feature>
<keyword evidence="2" id="KW-0472">Membrane</keyword>
<feature type="region of interest" description="Disordered" evidence="1">
    <location>
        <begin position="1"/>
        <end position="20"/>
    </location>
</feature>
<feature type="compositionally biased region" description="Low complexity" evidence="1">
    <location>
        <begin position="295"/>
        <end position="307"/>
    </location>
</feature>
<organism evidence="3 4">
    <name type="scientific">Agrocybe pediades</name>
    <dbReference type="NCBI Taxonomy" id="84607"/>
    <lineage>
        <taxon>Eukaryota</taxon>
        <taxon>Fungi</taxon>
        <taxon>Dikarya</taxon>
        <taxon>Basidiomycota</taxon>
        <taxon>Agaricomycotina</taxon>
        <taxon>Agaricomycetes</taxon>
        <taxon>Agaricomycetidae</taxon>
        <taxon>Agaricales</taxon>
        <taxon>Agaricineae</taxon>
        <taxon>Strophariaceae</taxon>
        <taxon>Agrocybe</taxon>
    </lineage>
</organism>
<feature type="compositionally biased region" description="Low complexity" evidence="1">
    <location>
        <begin position="366"/>
        <end position="383"/>
    </location>
</feature>
<feature type="compositionally biased region" description="Basic residues" evidence="1">
    <location>
        <begin position="1"/>
        <end position="11"/>
    </location>
</feature>
<dbReference type="Proteomes" id="UP000521872">
    <property type="component" value="Unassembled WGS sequence"/>
</dbReference>
<feature type="compositionally biased region" description="Low complexity" evidence="1">
    <location>
        <begin position="450"/>
        <end position="464"/>
    </location>
</feature>
<name>A0A8H4VLM7_9AGAR</name>
<feature type="compositionally biased region" description="Polar residues" evidence="1">
    <location>
        <begin position="420"/>
        <end position="429"/>
    </location>
</feature>
<keyword evidence="2" id="KW-1133">Transmembrane helix</keyword>
<proteinExistence type="predicted"/>
<evidence type="ECO:0000313" key="3">
    <source>
        <dbReference type="EMBL" id="KAF4614112.1"/>
    </source>
</evidence>
<reference evidence="3 4" key="1">
    <citation type="submission" date="2019-12" db="EMBL/GenBank/DDBJ databases">
        <authorList>
            <person name="Floudas D."/>
            <person name="Bentzer J."/>
            <person name="Ahren D."/>
            <person name="Johansson T."/>
            <person name="Persson P."/>
            <person name="Tunlid A."/>
        </authorList>
    </citation>
    <scope>NUCLEOTIDE SEQUENCE [LARGE SCALE GENOMIC DNA]</scope>
    <source>
        <strain evidence="3 4">CBS 102.39</strain>
    </source>
</reference>
<feature type="transmembrane region" description="Helical" evidence="2">
    <location>
        <begin position="537"/>
        <end position="558"/>
    </location>
</feature>
<evidence type="ECO:0000256" key="1">
    <source>
        <dbReference type="SAM" id="MobiDB-lite"/>
    </source>
</evidence>